<dbReference type="PANTHER" id="PTHR43311">
    <property type="entry name" value="GLUTAMATE--TRNA LIGASE"/>
    <property type="match status" value="1"/>
</dbReference>
<sequence>MRVRFAPSPTGALHIGGARAALYNWFVARGSGGTFVLRIEDTDLERSTPENVEQILDALRWLELDWDEGPISQVARADRHGEALQQLLDAGLAYRTTATADDVKAYKEQHGHDRGFRGQDEGEGAVRLRVPDDEELVVHDLVRGDTTFRTVHLDDPVIARADSRVLYNFAVAVDDLDAGITHVIRGEDHLSNTPKQLLVYRALGAEPPQFAHLPLLHGPDGKKLSKRHGAASVQELRDAGYLPAAIRNYLALLGWGDEDDETIIATDELVKRFDISRVSKNPARFDEQKLRWLNGRYLRELSLDELTAELERFTGREGLRAVVEISHEKIQTFADFWPLVGFFFDGPTTEDEKSRAQWLDDAGRAALADVRAALAALPPDGFTVEAVDETLRGVVAAREAKPKQVFQPIRVALAGTTVSPGIFETVVVLGRDETLRRIDAAITD</sequence>
<comment type="caution">
    <text evidence="11">Lacks conserved residue(s) required for the propagation of feature annotation.</text>
</comment>
<dbReference type="InterPro" id="IPR045462">
    <property type="entry name" value="aa-tRNA-synth_I_cd-bd"/>
</dbReference>
<keyword evidence="5 11" id="KW-0436">Ligase</keyword>
<evidence type="ECO:0000256" key="5">
    <source>
        <dbReference type="ARBA" id="ARBA00022598"/>
    </source>
</evidence>
<dbReference type="AlphaFoldDB" id="A0A2T4UB85"/>
<dbReference type="Gene3D" id="1.10.10.350">
    <property type="match status" value="1"/>
</dbReference>
<gene>
    <name evidence="11" type="primary">gltX</name>
    <name evidence="14" type="ORF">C7Y72_22170</name>
</gene>
<evidence type="ECO:0000256" key="10">
    <source>
        <dbReference type="ARBA" id="ARBA00048351"/>
    </source>
</evidence>
<evidence type="ECO:0000313" key="15">
    <source>
        <dbReference type="Proteomes" id="UP000240739"/>
    </source>
</evidence>
<evidence type="ECO:0000256" key="4">
    <source>
        <dbReference type="ARBA" id="ARBA00022490"/>
    </source>
</evidence>
<dbReference type="PANTHER" id="PTHR43311:SF2">
    <property type="entry name" value="GLUTAMATE--TRNA LIGASE, MITOCHONDRIAL-RELATED"/>
    <property type="match status" value="1"/>
</dbReference>
<evidence type="ECO:0000256" key="3">
    <source>
        <dbReference type="ARBA" id="ARBA00011245"/>
    </source>
</evidence>
<dbReference type="Proteomes" id="UP000240739">
    <property type="component" value="Unassembled WGS sequence"/>
</dbReference>
<evidence type="ECO:0000256" key="2">
    <source>
        <dbReference type="ARBA" id="ARBA00007894"/>
    </source>
</evidence>
<comment type="catalytic activity">
    <reaction evidence="10 11">
        <text>tRNA(Glu) + L-glutamate + ATP = L-glutamyl-tRNA(Glu) + AMP + diphosphate</text>
        <dbReference type="Rhea" id="RHEA:23540"/>
        <dbReference type="Rhea" id="RHEA-COMP:9663"/>
        <dbReference type="Rhea" id="RHEA-COMP:9680"/>
        <dbReference type="ChEBI" id="CHEBI:29985"/>
        <dbReference type="ChEBI" id="CHEBI:30616"/>
        <dbReference type="ChEBI" id="CHEBI:33019"/>
        <dbReference type="ChEBI" id="CHEBI:78442"/>
        <dbReference type="ChEBI" id="CHEBI:78520"/>
        <dbReference type="ChEBI" id="CHEBI:456215"/>
        <dbReference type="EC" id="6.1.1.17"/>
    </reaction>
</comment>
<dbReference type="InterPro" id="IPR000924">
    <property type="entry name" value="Glu/Gln-tRNA-synth"/>
</dbReference>
<dbReference type="InterPro" id="IPR014729">
    <property type="entry name" value="Rossmann-like_a/b/a_fold"/>
</dbReference>
<keyword evidence="9 11" id="KW-0030">Aminoacyl-tRNA synthetase</keyword>
<evidence type="ECO:0000313" key="14">
    <source>
        <dbReference type="EMBL" id="PTL54122.1"/>
    </source>
</evidence>
<dbReference type="InterPro" id="IPR020058">
    <property type="entry name" value="Glu/Gln-tRNA-synth_Ib_cat-dom"/>
</dbReference>
<dbReference type="InterPro" id="IPR020751">
    <property type="entry name" value="aa-tRNA-synth_I_codon-bd_sub2"/>
</dbReference>
<proteinExistence type="inferred from homology"/>
<dbReference type="Gene3D" id="3.40.50.620">
    <property type="entry name" value="HUPs"/>
    <property type="match status" value="1"/>
</dbReference>
<dbReference type="CDD" id="cd00808">
    <property type="entry name" value="GluRS_core"/>
    <property type="match status" value="1"/>
</dbReference>
<dbReference type="InterPro" id="IPR033910">
    <property type="entry name" value="GluRS_core"/>
</dbReference>
<feature type="domain" description="Aminoacyl-tRNA synthetase class I anticodon-binding" evidence="13">
    <location>
        <begin position="306"/>
        <end position="442"/>
    </location>
</feature>
<feature type="binding site" evidence="11">
    <location>
        <position position="226"/>
    </location>
    <ligand>
        <name>ATP</name>
        <dbReference type="ChEBI" id="CHEBI:30616"/>
    </ligand>
</feature>
<dbReference type="GO" id="GO:0008270">
    <property type="term" value="F:zinc ion binding"/>
    <property type="evidence" value="ECO:0007669"/>
    <property type="project" value="InterPro"/>
</dbReference>
<evidence type="ECO:0000259" key="13">
    <source>
        <dbReference type="Pfam" id="PF19269"/>
    </source>
</evidence>
<reference evidence="14 15" key="1">
    <citation type="submission" date="2018-03" db="EMBL/GenBank/DDBJ databases">
        <title>Aquarubrobacter algicola gen. nov., sp. nov., a novel actinobacterium isolated from shallow eutrophic lake during the end of cyanobacterial harmful algal blooms.</title>
        <authorList>
            <person name="Chun S.J."/>
        </authorList>
    </citation>
    <scope>NUCLEOTIDE SEQUENCE [LARGE SCALE GENOMIC DNA]</scope>
    <source>
        <strain evidence="14 15">Seoho-28</strain>
    </source>
</reference>
<dbReference type="GO" id="GO:0005829">
    <property type="term" value="C:cytosol"/>
    <property type="evidence" value="ECO:0007669"/>
    <property type="project" value="TreeGrafter"/>
</dbReference>
<keyword evidence="15" id="KW-1185">Reference proteome</keyword>
<evidence type="ECO:0000256" key="7">
    <source>
        <dbReference type="ARBA" id="ARBA00022840"/>
    </source>
</evidence>
<evidence type="ECO:0000256" key="9">
    <source>
        <dbReference type="ARBA" id="ARBA00023146"/>
    </source>
</evidence>
<dbReference type="OrthoDB" id="9807503at2"/>
<name>A0A2T4UB85_9ACTN</name>
<dbReference type="PRINTS" id="PR00987">
    <property type="entry name" value="TRNASYNTHGLU"/>
</dbReference>
<comment type="caution">
    <text evidence="14">The sequence shown here is derived from an EMBL/GenBank/DDBJ whole genome shotgun (WGS) entry which is preliminary data.</text>
</comment>
<dbReference type="GO" id="GO:0005524">
    <property type="term" value="F:ATP binding"/>
    <property type="evidence" value="ECO:0007669"/>
    <property type="project" value="UniProtKB-UniRule"/>
</dbReference>
<dbReference type="NCBIfam" id="TIGR00464">
    <property type="entry name" value="gltX_bact"/>
    <property type="match status" value="1"/>
</dbReference>
<evidence type="ECO:0000259" key="12">
    <source>
        <dbReference type="Pfam" id="PF00749"/>
    </source>
</evidence>
<evidence type="ECO:0000256" key="1">
    <source>
        <dbReference type="ARBA" id="ARBA00004496"/>
    </source>
</evidence>
<dbReference type="InterPro" id="IPR001412">
    <property type="entry name" value="aa-tRNA-synth_I_CS"/>
</dbReference>
<dbReference type="HAMAP" id="MF_00022">
    <property type="entry name" value="Glu_tRNA_synth_type1"/>
    <property type="match status" value="1"/>
</dbReference>
<dbReference type="RefSeq" id="WP_107571397.1">
    <property type="nucleotide sequence ID" value="NZ_PYYB01000006.1"/>
</dbReference>
<dbReference type="EC" id="6.1.1.17" evidence="11"/>
<accession>A0A2T4UB85</accession>
<evidence type="ECO:0000256" key="6">
    <source>
        <dbReference type="ARBA" id="ARBA00022741"/>
    </source>
</evidence>
<comment type="function">
    <text evidence="11">Catalyzes the attachment of glutamate to tRNA(Glu) in a two-step reaction: glutamate is first activated by ATP to form Glu-AMP and then transferred to the acceptor end of tRNA(Glu).</text>
</comment>
<dbReference type="SUPFAM" id="SSF52374">
    <property type="entry name" value="Nucleotidylyl transferase"/>
    <property type="match status" value="1"/>
</dbReference>
<dbReference type="Pfam" id="PF00749">
    <property type="entry name" value="tRNA-synt_1c"/>
    <property type="match status" value="1"/>
</dbReference>
<evidence type="ECO:0000256" key="11">
    <source>
        <dbReference type="HAMAP-Rule" id="MF_00022"/>
    </source>
</evidence>
<dbReference type="GO" id="GO:0000049">
    <property type="term" value="F:tRNA binding"/>
    <property type="evidence" value="ECO:0007669"/>
    <property type="project" value="InterPro"/>
</dbReference>
<dbReference type="InterPro" id="IPR004527">
    <property type="entry name" value="Glu-tRNA-ligase_bac/mito"/>
</dbReference>
<feature type="domain" description="Glutamyl/glutaminyl-tRNA synthetase class Ib catalytic" evidence="12">
    <location>
        <begin position="2"/>
        <end position="292"/>
    </location>
</feature>
<dbReference type="FunFam" id="3.40.50.620:FF:000007">
    <property type="entry name" value="Glutamate--tRNA ligase"/>
    <property type="match status" value="1"/>
</dbReference>
<keyword evidence="4 11" id="KW-0963">Cytoplasm</keyword>
<feature type="short sequence motif" description="'KMSKS' region" evidence="11">
    <location>
        <begin position="223"/>
        <end position="227"/>
    </location>
</feature>
<comment type="subcellular location">
    <subcellularLocation>
        <location evidence="1 11">Cytoplasm</location>
    </subcellularLocation>
</comment>
<comment type="similarity">
    <text evidence="2 11">Belongs to the class-I aminoacyl-tRNA synthetase family. Glutamate--tRNA ligase type 1 subfamily.</text>
</comment>
<dbReference type="InterPro" id="IPR008925">
    <property type="entry name" value="aa_tRNA-synth_I_cd-bd_sf"/>
</dbReference>
<feature type="short sequence motif" description="'HIGH' region" evidence="11">
    <location>
        <begin position="7"/>
        <end position="17"/>
    </location>
</feature>
<dbReference type="InterPro" id="IPR049940">
    <property type="entry name" value="GluQ/Sye"/>
</dbReference>
<keyword evidence="7 11" id="KW-0067">ATP-binding</keyword>
<dbReference type="GO" id="GO:0006424">
    <property type="term" value="P:glutamyl-tRNA aminoacylation"/>
    <property type="evidence" value="ECO:0007669"/>
    <property type="project" value="UniProtKB-UniRule"/>
</dbReference>
<protein>
    <recommendedName>
        <fullName evidence="11">Glutamate--tRNA ligase</fullName>
        <ecNumber evidence="11">6.1.1.17</ecNumber>
    </recommendedName>
    <alternativeName>
        <fullName evidence="11">Glutamyl-tRNA synthetase</fullName>
        <shortName evidence="11">GluRS</shortName>
    </alternativeName>
</protein>
<evidence type="ECO:0000256" key="8">
    <source>
        <dbReference type="ARBA" id="ARBA00022917"/>
    </source>
</evidence>
<keyword evidence="6 11" id="KW-0547">Nucleotide-binding</keyword>
<comment type="subunit">
    <text evidence="3 11">Monomer.</text>
</comment>
<keyword evidence="8 11" id="KW-0648">Protein biosynthesis</keyword>
<organism evidence="14 15">
    <name type="scientific">Paraconexibacter algicola</name>
    <dbReference type="NCBI Taxonomy" id="2133960"/>
    <lineage>
        <taxon>Bacteria</taxon>
        <taxon>Bacillati</taxon>
        <taxon>Actinomycetota</taxon>
        <taxon>Thermoleophilia</taxon>
        <taxon>Solirubrobacterales</taxon>
        <taxon>Paraconexibacteraceae</taxon>
        <taxon>Paraconexibacter</taxon>
    </lineage>
</organism>
<dbReference type="PROSITE" id="PS00178">
    <property type="entry name" value="AA_TRNA_LIGASE_I"/>
    <property type="match status" value="1"/>
</dbReference>
<dbReference type="SUPFAM" id="SSF48163">
    <property type="entry name" value="An anticodon-binding domain of class I aminoacyl-tRNA synthetases"/>
    <property type="match status" value="1"/>
</dbReference>
<dbReference type="Pfam" id="PF19269">
    <property type="entry name" value="Anticodon_2"/>
    <property type="match status" value="1"/>
</dbReference>
<dbReference type="GO" id="GO:0004818">
    <property type="term" value="F:glutamate-tRNA ligase activity"/>
    <property type="evidence" value="ECO:0007669"/>
    <property type="project" value="UniProtKB-UniRule"/>
</dbReference>
<dbReference type="EMBL" id="PYYB01000006">
    <property type="protein sequence ID" value="PTL54122.1"/>
    <property type="molecule type" value="Genomic_DNA"/>
</dbReference>